<feature type="binding site" evidence="5">
    <location>
        <position position="196"/>
    </location>
    <ligand>
        <name>Zn(2+)</name>
        <dbReference type="ChEBI" id="CHEBI:29105"/>
        <label>1</label>
    </ligand>
</feature>
<feature type="domain" description="PDEase" evidence="6">
    <location>
        <begin position="80"/>
        <end position="412"/>
    </location>
</feature>
<evidence type="ECO:0000313" key="8">
    <source>
        <dbReference type="Proteomes" id="UP001054902"/>
    </source>
</evidence>
<evidence type="ECO:0000256" key="5">
    <source>
        <dbReference type="PIRSR" id="PIRSR623088-3"/>
    </source>
</evidence>
<keyword evidence="1 5" id="KW-0479">Metal-binding</keyword>
<dbReference type="InterPro" id="IPR036971">
    <property type="entry name" value="PDEase_catalytic_dom_sf"/>
</dbReference>
<feature type="binding site" evidence="4">
    <location>
        <position position="315"/>
    </location>
    <ligand>
        <name>AMP</name>
        <dbReference type="ChEBI" id="CHEBI:456215"/>
    </ligand>
</feature>
<evidence type="ECO:0000256" key="2">
    <source>
        <dbReference type="ARBA" id="ARBA00022801"/>
    </source>
</evidence>
<feature type="binding site" evidence="5">
    <location>
        <position position="315"/>
    </location>
    <ligand>
        <name>Zn(2+)</name>
        <dbReference type="ChEBI" id="CHEBI:29105"/>
        <label>1</label>
    </ligand>
</feature>
<dbReference type="GO" id="GO:0046872">
    <property type="term" value="F:metal ion binding"/>
    <property type="evidence" value="ECO:0007669"/>
    <property type="project" value="UniProtKB-KW"/>
</dbReference>
<comment type="caution">
    <text evidence="7">The sequence shown here is derived from an EMBL/GenBank/DDBJ whole genome shotgun (WGS) entry which is preliminary data.</text>
</comment>
<dbReference type="GO" id="GO:0004114">
    <property type="term" value="F:3',5'-cyclic-nucleotide phosphodiesterase activity"/>
    <property type="evidence" value="ECO:0007669"/>
    <property type="project" value="InterPro"/>
</dbReference>
<evidence type="ECO:0000313" key="7">
    <source>
        <dbReference type="EMBL" id="GFH60748.1"/>
    </source>
</evidence>
<evidence type="ECO:0000256" key="3">
    <source>
        <dbReference type="PIRSR" id="PIRSR623088-1"/>
    </source>
</evidence>
<dbReference type="GO" id="GO:0007165">
    <property type="term" value="P:signal transduction"/>
    <property type="evidence" value="ECO:0007669"/>
    <property type="project" value="InterPro"/>
</dbReference>
<gene>
    <name evidence="7" type="ORF">CTEN210_17224</name>
</gene>
<dbReference type="InterPro" id="IPR003607">
    <property type="entry name" value="HD/PDEase_dom"/>
</dbReference>
<dbReference type="EMBL" id="BLLK01000069">
    <property type="protein sequence ID" value="GFH60748.1"/>
    <property type="molecule type" value="Genomic_DNA"/>
</dbReference>
<keyword evidence="2" id="KW-0378">Hydrolase</keyword>
<feature type="binding site" evidence="5">
    <location>
        <position position="195"/>
    </location>
    <ligand>
        <name>Zn(2+)</name>
        <dbReference type="ChEBI" id="CHEBI:29105"/>
        <label>1</label>
    </ligand>
</feature>
<sequence length="419" mass="48686">MSNSQNRNNIVAHQEIWCGKEVVLIDAVHGEDSKIHGNRENESNMNEEKFDDVRILEQKRDTSQTVKESQDFMYPCTVCPTWLRPIDGKTTVIPSIQEIKSWDFDVLIYNEEVLVPVCEKMLEYYDLYQKFNIDKVVMNDFIVNVWKNHESLPYHNWYHAVGTMNTIFNFLTLAGAEAYATDLEIFVMLIGGLAHDTQHPGQNNEYHIKIGSERAKRFQDISIHENHSINWTIELWERPIDHDHILSGLTADDRSYFLDYFRRVILYTDPSVHGELSKRLIQIINEKVNNGAEAFDRNIKEDRILLGECLLHASDISNPAHGDFETAKDWCQRIATEFREQVFLEKQRGVTVTGYMDGLDTELAVVKMQIGFCNFMALPFFQLVGKVLPRSKVLEENIIRNTKGYEERMKVILFPSSEK</sequence>
<accession>A0AAD3DAE9</accession>
<feature type="binding site" evidence="4">
    <location>
        <begin position="155"/>
        <end position="159"/>
    </location>
    <ligand>
        <name>AMP</name>
        <dbReference type="ChEBI" id="CHEBI:456215"/>
    </ligand>
</feature>
<dbReference type="PRINTS" id="PR00387">
    <property type="entry name" value="PDIESTERASE1"/>
</dbReference>
<feature type="binding site" evidence="5">
    <location>
        <position position="196"/>
    </location>
    <ligand>
        <name>Zn(2+)</name>
        <dbReference type="ChEBI" id="CHEBI:29105"/>
        <label>2</label>
    </ligand>
</feature>
<dbReference type="PANTHER" id="PTHR11347">
    <property type="entry name" value="CYCLIC NUCLEOTIDE PHOSPHODIESTERASE"/>
    <property type="match status" value="1"/>
</dbReference>
<dbReference type="Gene3D" id="1.10.1300.10">
    <property type="entry name" value="3'5'-cyclic nucleotide phosphodiesterase, catalytic domain"/>
    <property type="match status" value="1"/>
</dbReference>
<dbReference type="AlphaFoldDB" id="A0AAD3DAE9"/>
<dbReference type="InterPro" id="IPR002073">
    <property type="entry name" value="PDEase_catalytic_dom"/>
</dbReference>
<dbReference type="InterPro" id="IPR023088">
    <property type="entry name" value="PDEase"/>
</dbReference>
<evidence type="ECO:0000256" key="1">
    <source>
        <dbReference type="ARBA" id="ARBA00022723"/>
    </source>
</evidence>
<feature type="binding site" evidence="4">
    <location>
        <position position="196"/>
    </location>
    <ligand>
        <name>AMP</name>
        <dbReference type="ChEBI" id="CHEBI:456215"/>
    </ligand>
</feature>
<dbReference type="Proteomes" id="UP001054902">
    <property type="component" value="Unassembled WGS sequence"/>
</dbReference>
<name>A0AAD3DAE9_9STRA</name>
<dbReference type="CDD" id="cd00077">
    <property type="entry name" value="HDc"/>
    <property type="match status" value="1"/>
</dbReference>
<dbReference type="Pfam" id="PF00233">
    <property type="entry name" value="PDEase_I"/>
    <property type="match status" value="1"/>
</dbReference>
<reference evidence="7 8" key="1">
    <citation type="journal article" date="2021" name="Sci. Rep.">
        <title>The genome of the diatom Chaetoceros tenuissimus carries an ancient integrated fragment of an extant virus.</title>
        <authorList>
            <person name="Hongo Y."/>
            <person name="Kimura K."/>
            <person name="Takaki Y."/>
            <person name="Yoshida Y."/>
            <person name="Baba S."/>
            <person name="Kobayashi G."/>
            <person name="Nagasaki K."/>
            <person name="Hano T."/>
            <person name="Tomaru Y."/>
        </authorList>
    </citation>
    <scope>NUCLEOTIDE SEQUENCE [LARGE SCALE GENOMIC DNA]</scope>
    <source>
        <strain evidence="7 8">NIES-3715</strain>
    </source>
</reference>
<evidence type="ECO:0000259" key="6">
    <source>
        <dbReference type="PROSITE" id="PS51845"/>
    </source>
</evidence>
<evidence type="ECO:0000256" key="4">
    <source>
        <dbReference type="PIRSR" id="PIRSR623088-2"/>
    </source>
</evidence>
<feature type="active site" description="Proton donor" evidence="3">
    <location>
        <position position="155"/>
    </location>
</feature>
<feature type="binding site" evidence="5">
    <location>
        <position position="159"/>
    </location>
    <ligand>
        <name>Zn(2+)</name>
        <dbReference type="ChEBI" id="CHEBI:29105"/>
        <label>1</label>
    </ligand>
</feature>
<dbReference type="SUPFAM" id="SSF109604">
    <property type="entry name" value="HD-domain/PDEase-like"/>
    <property type="match status" value="1"/>
</dbReference>
<protein>
    <recommendedName>
        <fullName evidence="6">PDEase domain-containing protein</fullName>
    </recommendedName>
</protein>
<proteinExistence type="predicted"/>
<keyword evidence="8" id="KW-1185">Reference proteome</keyword>
<feature type="binding site" evidence="4">
    <location>
        <position position="369"/>
    </location>
    <ligand>
        <name>AMP</name>
        <dbReference type="ChEBI" id="CHEBI:456215"/>
    </ligand>
</feature>
<organism evidence="7 8">
    <name type="scientific">Chaetoceros tenuissimus</name>
    <dbReference type="NCBI Taxonomy" id="426638"/>
    <lineage>
        <taxon>Eukaryota</taxon>
        <taxon>Sar</taxon>
        <taxon>Stramenopiles</taxon>
        <taxon>Ochrophyta</taxon>
        <taxon>Bacillariophyta</taxon>
        <taxon>Coscinodiscophyceae</taxon>
        <taxon>Chaetocerotophycidae</taxon>
        <taxon>Chaetocerotales</taxon>
        <taxon>Chaetocerotaceae</taxon>
        <taxon>Chaetoceros</taxon>
    </lineage>
</organism>
<dbReference type="PROSITE" id="PS51845">
    <property type="entry name" value="PDEASE_I_2"/>
    <property type="match status" value="1"/>
</dbReference>